<protein>
    <recommendedName>
        <fullName evidence="4">L-aspartate oxidase</fullName>
        <ecNumber evidence="4">1.4.3.16</ecNumber>
    </recommendedName>
</protein>
<proteinExistence type="inferred from homology"/>
<evidence type="ECO:0000256" key="6">
    <source>
        <dbReference type="ARBA" id="ARBA00022642"/>
    </source>
</evidence>
<dbReference type="FunFam" id="3.90.700.10:FF:000002">
    <property type="entry name" value="L-aspartate oxidase"/>
    <property type="match status" value="1"/>
</dbReference>
<dbReference type="Gene3D" id="1.20.58.100">
    <property type="entry name" value="Fumarate reductase/succinate dehydrogenase flavoprotein-like, C-terminal domain"/>
    <property type="match status" value="1"/>
</dbReference>
<dbReference type="EMBL" id="JAAIVJ010000002">
    <property type="protein sequence ID" value="NEY89524.1"/>
    <property type="molecule type" value="Genomic_DNA"/>
</dbReference>
<dbReference type="SUPFAM" id="SSF56425">
    <property type="entry name" value="Succinate dehydrogenase/fumarate reductase flavoprotein, catalytic domain"/>
    <property type="match status" value="1"/>
</dbReference>
<evidence type="ECO:0000256" key="1">
    <source>
        <dbReference type="ARBA" id="ARBA00001974"/>
    </source>
</evidence>
<comment type="caution">
    <text evidence="12">The sequence shown here is derived from an EMBL/GenBank/DDBJ whole genome shotgun (WGS) entry which is preliminary data.</text>
</comment>
<evidence type="ECO:0000256" key="3">
    <source>
        <dbReference type="ARBA" id="ARBA00008562"/>
    </source>
</evidence>
<evidence type="ECO:0000313" key="13">
    <source>
        <dbReference type="Proteomes" id="UP000477782"/>
    </source>
</evidence>
<dbReference type="SUPFAM" id="SSF51905">
    <property type="entry name" value="FAD/NAD(P)-binding domain"/>
    <property type="match status" value="1"/>
</dbReference>
<dbReference type="InterPro" id="IPR036188">
    <property type="entry name" value="FAD/NAD-bd_sf"/>
</dbReference>
<evidence type="ECO:0000256" key="9">
    <source>
        <dbReference type="ARBA" id="ARBA00048305"/>
    </source>
</evidence>
<dbReference type="Pfam" id="PF00890">
    <property type="entry name" value="FAD_binding_2"/>
    <property type="match status" value="1"/>
</dbReference>
<dbReference type="GO" id="GO:0008734">
    <property type="term" value="F:L-aspartate oxidase activity"/>
    <property type="evidence" value="ECO:0007669"/>
    <property type="project" value="UniProtKB-EC"/>
</dbReference>
<evidence type="ECO:0000256" key="4">
    <source>
        <dbReference type="ARBA" id="ARBA00012173"/>
    </source>
</evidence>
<sequence length="508" mass="51571">MQVARMQTDRVLIIGGGIAALYAALALAPRPVLIIAPEPLGHGASSAWAQGGVAAAMGPGDRPSDHLADTIRAGAGLVDAAVAARITAEAAEHVARLSDLGAPFDRDLHGNYLLSREAAHGAARVVRVGGDRAGQAIMATLIRAVQAAPHIQLQTALSVTGLIVEAGQVVGVEVEGDGTGEIRGPAVLFAGGGAAGLYAVTTNPNRIRGQMLGMAARAGALIRDAEFVQFHPTAIDIGEDPAPLATEALRGEGAVLINAMGTRFMPALAPEAELAPRDIVARGVFAEWQAGRRPMLDARALGAQIASHFPTVHAACQRAGIDPAQEPIPVTAAAHYHMGGIAVSADGRCSLPGLWVAGEAACTGLHGGNRLASNGLLEALVTGRAAGLDIAAAMPTGAAPEAKVALAGTAPVADPAKVARLRGLMTTHVGVIREETGLRAALAGLADLEPDAPPALANMLAAARMIATAALLRRESRGAHCRSDFPGELPPKPSHLTLADALALKEPA</sequence>
<evidence type="ECO:0000256" key="7">
    <source>
        <dbReference type="ARBA" id="ARBA00022827"/>
    </source>
</evidence>
<keyword evidence="5" id="KW-0285">Flavoprotein</keyword>
<keyword evidence="7" id="KW-0274">FAD</keyword>
<dbReference type="InterPro" id="IPR027477">
    <property type="entry name" value="Succ_DH/fumarate_Rdtase_cat_sf"/>
</dbReference>
<dbReference type="PANTHER" id="PTHR42716">
    <property type="entry name" value="L-ASPARTATE OXIDASE"/>
    <property type="match status" value="1"/>
</dbReference>
<dbReference type="InterPro" id="IPR003953">
    <property type="entry name" value="FAD-dep_OxRdtase_2_FAD-bd"/>
</dbReference>
<reference evidence="12 13" key="1">
    <citation type="submission" date="2020-02" db="EMBL/GenBank/DDBJ databases">
        <authorList>
            <person name="Chen W.-M."/>
        </authorList>
    </citation>
    <scope>NUCLEOTIDE SEQUENCE [LARGE SCALE GENOMIC DNA]</scope>
    <source>
        <strain evidence="12 13">KMS-5</strain>
    </source>
</reference>
<dbReference type="PRINTS" id="PR00368">
    <property type="entry name" value="FADPNR"/>
</dbReference>
<accession>A0A6M0QRU4</accession>
<keyword evidence="6" id="KW-0662">Pyridine nucleotide biosynthesis</keyword>
<name>A0A6M0QRU4_9RHOB</name>
<dbReference type="EC" id="1.4.3.16" evidence="4"/>
<dbReference type="AlphaFoldDB" id="A0A6M0QRU4"/>
<dbReference type="Gene3D" id="3.50.50.60">
    <property type="entry name" value="FAD/NAD(P)-binding domain"/>
    <property type="match status" value="1"/>
</dbReference>
<evidence type="ECO:0000259" key="11">
    <source>
        <dbReference type="Pfam" id="PF02910"/>
    </source>
</evidence>
<dbReference type="PANTHER" id="PTHR42716:SF2">
    <property type="entry name" value="L-ASPARTATE OXIDASE, CHLOROPLASTIC"/>
    <property type="match status" value="1"/>
</dbReference>
<gene>
    <name evidence="12" type="ORF">G4Z14_04370</name>
</gene>
<dbReference type="SUPFAM" id="SSF46977">
    <property type="entry name" value="Succinate dehydrogenase/fumarate reductase flavoprotein C-terminal domain"/>
    <property type="match status" value="1"/>
</dbReference>
<organism evidence="12 13">
    <name type="scientific">Tabrizicola oligotrophica</name>
    <dbReference type="NCBI Taxonomy" id="2710650"/>
    <lineage>
        <taxon>Bacteria</taxon>
        <taxon>Pseudomonadati</taxon>
        <taxon>Pseudomonadota</taxon>
        <taxon>Alphaproteobacteria</taxon>
        <taxon>Rhodobacterales</taxon>
        <taxon>Paracoccaceae</taxon>
        <taxon>Tabrizicola</taxon>
    </lineage>
</organism>
<keyword evidence="13" id="KW-1185">Reference proteome</keyword>
<comment type="catalytic activity">
    <reaction evidence="9">
        <text>L-aspartate + O2 = iminosuccinate + H2O2</text>
        <dbReference type="Rhea" id="RHEA:25876"/>
        <dbReference type="ChEBI" id="CHEBI:15379"/>
        <dbReference type="ChEBI" id="CHEBI:16240"/>
        <dbReference type="ChEBI" id="CHEBI:29991"/>
        <dbReference type="ChEBI" id="CHEBI:77875"/>
        <dbReference type="EC" id="1.4.3.16"/>
    </reaction>
    <physiologicalReaction direction="left-to-right" evidence="9">
        <dbReference type="Rhea" id="RHEA:25877"/>
    </physiologicalReaction>
</comment>
<evidence type="ECO:0000256" key="5">
    <source>
        <dbReference type="ARBA" id="ARBA00022630"/>
    </source>
</evidence>
<comment type="cofactor">
    <cofactor evidence="1">
        <name>FAD</name>
        <dbReference type="ChEBI" id="CHEBI:57692"/>
    </cofactor>
</comment>
<evidence type="ECO:0000259" key="10">
    <source>
        <dbReference type="Pfam" id="PF00890"/>
    </source>
</evidence>
<dbReference type="Proteomes" id="UP000477782">
    <property type="component" value="Unassembled WGS sequence"/>
</dbReference>
<evidence type="ECO:0000256" key="8">
    <source>
        <dbReference type="ARBA" id="ARBA00023002"/>
    </source>
</evidence>
<evidence type="ECO:0000256" key="2">
    <source>
        <dbReference type="ARBA" id="ARBA00004950"/>
    </source>
</evidence>
<dbReference type="InterPro" id="IPR015939">
    <property type="entry name" value="Fum_Rdtase/Succ_DH_flav-like_C"/>
</dbReference>
<comment type="similarity">
    <text evidence="3">Belongs to the FAD-dependent oxidoreductase 2 family. NadB subfamily.</text>
</comment>
<feature type="domain" description="Fumarate reductase/succinate dehydrogenase flavoprotein-like C-terminal" evidence="11">
    <location>
        <begin position="456"/>
        <end position="486"/>
    </location>
</feature>
<dbReference type="Gene3D" id="3.90.700.10">
    <property type="entry name" value="Succinate dehydrogenase/fumarate reductase flavoprotein, catalytic domain"/>
    <property type="match status" value="1"/>
</dbReference>
<dbReference type="GO" id="GO:0034628">
    <property type="term" value="P:'de novo' NAD+ biosynthetic process from L-aspartate"/>
    <property type="evidence" value="ECO:0007669"/>
    <property type="project" value="TreeGrafter"/>
</dbReference>
<keyword evidence="8 12" id="KW-0560">Oxidoreductase</keyword>
<dbReference type="UniPathway" id="UPA00253">
    <property type="reaction ID" value="UER00326"/>
</dbReference>
<dbReference type="NCBIfam" id="NF005701">
    <property type="entry name" value="PRK07512.1"/>
    <property type="match status" value="1"/>
</dbReference>
<comment type="pathway">
    <text evidence="2">Cofactor biosynthesis; NAD(+) biosynthesis; iminoaspartate from L-aspartate (oxidase route): step 1/1.</text>
</comment>
<dbReference type="Pfam" id="PF02910">
    <property type="entry name" value="Succ_DH_flav_C"/>
    <property type="match status" value="1"/>
</dbReference>
<dbReference type="InterPro" id="IPR037099">
    <property type="entry name" value="Fum_R/Succ_DH_flav-like_C_sf"/>
</dbReference>
<dbReference type="InterPro" id="IPR005288">
    <property type="entry name" value="NadB"/>
</dbReference>
<evidence type="ECO:0000313" key="12">
    <source>
        <dbReference type="EMBL" id="NEY89524.1"/>
    </source>
</evidence>
<feature type="domain" description="FAD-dependent oxidoreductase 2 FAD-binding" evidence="10">
    <location>
        <begin position="11"/>
        <end position="376"/>
    </location>
</feature>